<dbReference type="AlphaFoldDB" id="A0A9R0J5T1"/>
<evidence type="ECO:0000313" key="6">
    <source>
        <dbReference type="RefSeq" id="XP_021850949.1"/>
    </source>
</evidence>
<proteinExistence type="inferred from homology"/>
<name>A0A9R0J5T1_SPIOL</name>
<comment type="subcellular location">
    <subcellularLocation>
        <location evidence="1">Nucleus</location>
    </subcellularLocation>
</comment>
<dbReference type="PANTHER" id="PTHR10917">
    <property type="entry name" value="DNA-DIRECTED RNA POLYMERASES I, II, AND III SUBUNIT RPABC3"/>
    <property type="match status" value="1"/>
</dbReference>
<evidence type="ECO:0000256" key="4">
    <source>
        <dbReference type="PIRNR" id="PIRNR000779"/>
    </source>
</evidence>
<reference evidence="5" key="1">
    <citation type="journal article" date="2021" name="Nat. Commun.">
        <title>Genomic analyses provide insights into spinach domestication and the genetic basis of agronomic traits.</title>
        <authorList>
            <person name="Cai X."/>
            <person name="Sun X."/>
            <person name="Xu C."/>
            <person name="Sun H."/>
            <person name="Wang X."/>
            <person name="Ge C."/>
            <person name="Zhang Z."/>
            <person name="Wang Q."/>
            <person name="Fei Z."/>
            <person name="Jiao C."/>
            <person name="Wang Q."/>
        </authorList>
    </citation>
    <scope>NUCLEOTIDE SEQUENCE [LARGE SCALE GENOMIC DNA]</scope>
    <source>
        <strain evidence="5">cv. Varoflay</strain>
    </source>
</reference>
<dbReference type="SUPFAM" id="SSF50249">
    <property type="entry name" value="Nucleic acid-binding proteins"/>
    <property type="match status" value="1"/>
</dbReference>
<dbReference type="SMART" id="SM00658">
    <property type="entry name" value="RPOL8c"/>
    <property type="match status" value="1"/>
</dbReference>
<dbReference type="KEGG" id="soe:110799489"/>
<evidence type="ECO:0000256" key="2">
    <source>
        <dbReference type="ARBA" id="ARBA00008912"/>
    </source>
</evidence>
<dbReference type="InterPro" id="IPR005570">
    <property type="entry name" value="RPABC3"/>
</dbReference>
<dbReference type="Proteomes" id="UP000813463">
    <property type="component" value="Chromosome 2"/>
</dbReference>
<dbReference type="Pfam" id="PF03870">
    <property type="entry name" value="RNA_pol_Rpb8"/>
    <property type="match status" value="1"/>
</dbReference>
<evidence type="ECO:0000256" key="1">
    <source>
        <dbReference type="ARBA" id="ARBA00004123"/>
    </source>
</evidence>
<evidence type="ECO:0000313" key="5">
    <source>
        <dbReference type="Proteomes" id="UP000813463"/>
    </source>
</evidence>
<dbReference type="KEGG" id="soe:110790464"/>
<dbReference type="RefSeq" id="XP_021850949.1">
    <property type="nucleotide sequence ID" value="XM_021995257.1"/>
</dbReference>
<evidence type="ECO:0000256" key="3">
    <source>
        <dbReference type="ARBA" id="ARBA00023242"/>
    </source>
</evidence>
<dbReference type="GO" id="GO:0005736">
    <property type="term" value="C:RNA polymerase I complex"/>
    <property type="evidence" value="ECO:0000318"/>
    <property type="project" value="GO_Central"/>
</dbReference>
<dbReference type="GO" id="GO:0003899">
    <property type="term" value="F:DNA-directed RNA polymerase activity"/>
    <property type="evidence" value="ECO:0007669"/>
    <property type="project" value="UniProtKB-UniRule"/>
</dbReference>
<reference evidence="6 7" key="2">
    <citation type="submission" date="2025-04" db="UniProtKB">
        <authorList>
            <consortium name="RefSeq"/>
        </authorList>
    </citation>
    <scope>IDENTIFICATION</scope>
</reference>
<evidence type="ECO:0000313" key="7">
    <source>
        <dbReference type="RefSeq" id="XP_021860449.1"/>
    </source>
</evidence>
<dbReference type="InterPro" id="IPR012340">
    <property type="entry name" value="NA-bd_OB-fold"/>
</dbReference>
<dbReference type="GeneID" id="110799489"/>
<sequence length="146" mass="16990">MAPLLFEDIFNITRIDPDGKKFDKVSRIEAQSDKFDAFILLDVNIDVYRINKDKRYTIGLATTLDLDGGADSGFYNQTSRETLADRYEYVMHGRTYRITDIDYEGQEKGEIFVSFGGLLMMMRVDKSVSKNFQLDQRLFLLMKRTE</sequence>
<dbReference type="PIRSF" id="PIRSF000779">
    <property type="entry name" value="RNA_pol_Rpb8"/>
    <property type="match status" value="1"/>
</dbReference>
<organism evidence="5 7">
    <name type="scientific">Spinacia oleracea</name>
    <name type="common">Spinach</name>
    <dbReference type="NCBI Taxonomy" id="3562"/>
    <lineage>
        <taxon>Eukaryota</taxon>
        <taxon>Viridiplantae</taxon>
        <taxon>Streptophyta</taxon>
        <taxon>Embryophyta</taxon>
        <taxon>Tracheophyta</taxon>
        <taxon>Spermatophyta</taxon>
        <taxon>Magnoliopsida</taxon>
        <taxon>eudicotyledons</taxon>
        <taxon>Gunneridae</taxon>
        <taxon>Pentapetalae</taxon>
        <taxon>Caryophyllales</taxon>
        <taxon>Chenopodiaceae</taxon>
        <taxon>Chenopodioideae</taxon>
        <taxon>Anserineae</taxon>
        <taxon>Spinacia</taxon>
    </lineage>
</organism>
<dbReference type="OrthoDB" id="20018at2759"/>
<comment type="similarity">
    <text evidence="2 4">Belongs to the eukaryotic RPB8 RNA polymerase subunit family.</text>
</comment>
<keyword evidence="3 4" id="KW-0539">Nucleus</keyword>
<dbReference type="Gene3D" id="2.40.50.140">
    <property type="entry name" value="Nucleic acid-binding proteins"/>
    <property type="match status" value="1"/>
</dbReference>
<dbReference type="Proteomes" id="UP000813463">
    <property type="component" value="Chromosome 4"/>
</dbReference>
<gene>
    <name evidence="7" type="primary">LOC110799489</name>
    <name evidence="6" type="synonym">LOC110790464</name>
</gene>
<dbReference type="PANTHER" id="PTHR10917:SF0">
    <property type="entry name" value="DNA-DIRECTED RNA POLYMERASES I, II, AND III SUBUNIT RPABC3"/>
    <property type="match status" value="1"/>
</dbReference>
<accession>A0A9R0J5T1</accession>
<dbReference type="GO" id="GO:0005665">
    <property type="term" value="C:RNA polymerase II, core complex"/>
    <property type="evidence" value="ECO:0000318"/>
    <property type="project" value="GO_Central"/>
</dbReference>
<dbReference type="RefSeq" id="XP_021860449.1">
    <property type="nucleotide sequence ID" value="XM_022004757.1"/>
</dbReference>
<protein>
    <submittedName>
        <fullName evidence="6 7">DNA-directed RNA polymerases II, IV and V subunit 8B-like</fullName>
    </submittedName>
</protein>
<dbReference type="GO" id="GO:0006351">
    <property type="term" value="P:DNA-templated transcription"/>
    <property type="evidence" value="ECO:0007669"/>
    <property type="project" value="UniProtKB-UniRule"/>
</dbReference>
<keyword evidence="5" id="KW-1185">Reference proteome</keyword>
<dbReference type="GO" id="GO:0005666">
    <property type="term" value="C:RNA polymerase III complex"/>
    <property type="evidence" value="ECO:0000318"/>
    <property type="project" value="GO_Central"/>
</dbReference>